<reference evidence="1" key="1">
    <citation type="journal article" date="2020" name="New Phytol.">
        <title>Comparative genomics reveals dynamic genome evolution in host specialist ectomycorrhizal fungi.</title>
        <authorList>
            <person name="Lofgren L.A."/>
            <person name="Nguyen N.H."/>
            <person name="Vilgalys R."/>
            <person name="Ruytinx J."/>
            <person name="Liao H.L."/>
            <person name="Branco S."/>
            <person name="Kuo A."/>
            <person name="LaButti K."/>
            <person name="Lipzen A."/>
            <person name="Andreopoulos W."/>
            <person name="Pangilinan J."/>
            <person name="Riley R."/>
            <person name="Hundley H."/>
            <person name="Na H."/>
            <person name="Barry K."/>
            <person name="Grigoriev I.V."/>
            <person name="Stajich J.E."/>
            <person name="Kennedy P.G."/>
        </authorList>
    </citation>
    <scope>NUCLEOTIDE SEQUENCE</scope>
    <source>
        <strain evidence="1">S12</strain>
    </source>
</reference>
<dbReference type="Proteomes" id="UP000719766">
    <property type="component" value="Unassembled WGS sequence"/>
</dbReference>
<dbReference type="EMBL" id="JABBWE010000015">
    <property type="protein sequence ID" value="KAG1797742.1"/>
    <property type="molecule type" value="Genomic_DNA"/>
</dbReference>
<organism evidence="1 2">
    <name type="scientific">Suillus plorans</name>
    <dbReference type="NCBI Taxonomy" id="116603"/>
    <lineage>
        <taxon>Eukaryota</taxon>
        <taxon>Fungi</taxon>
        <taxon>Dikarya</taxon>
        <taxon>Basidiomycota</taxon>
        <taxon>Agaricomycotina</taxon>
        <taxon>Agaricomycetes</taxon>
        <taxon>Agaricomycetidae</taxon>
        <taxon>Boletales</taxon>
        <taxon>Suillineae</taxon>
        <taxon>Suillaceae</taxon>
        <taxon>Suillus</taxon>
    </lineage>
</organism>
<dbReference type="OrthoDB" id="10494502at2759"/>
<proteinExistence type="predicted"/>
<protein>
    <submittedName>
        <fullName evidence="1">Uncharacterized protein</fullName>
    </submittedName>
</protein>
<keyword evidence="2" id="KW-1185">Reference proteome</keyword>
<dbReference type="RefSeq" id="XP_041162695.1">
    <property type="nucleotide sequence ID" value="XM_041299905.1"/>
</dbReference>
<accession>A0A9P7DLE2</accession>
<dbReference type="GeneID" id="64593669"/>
<evidence type="ECO:0000313" key="1">
    <source>
        <dbReference type="EMBL" id="KAG1797742.1"/>
    </source>
</evidence>
<evidence type="ECO:0000313" key="2">
    <source>
        <dbReference type="Proteomes" id="UP000719766"/>
    </source>
</evidence>
<dbReference type="AlphaFoldDB" id="A0A9P7DLE2"/>
<name>A0A9P7DLE2_9AGAM</name>
<sequence length="200" mass="22803">MFVSHPGQWNNPEVVGSAYRAVPTYDPPAYFSTRCCSQHSIRKKDPLALEVLMTDPQLMPPRIICTDLRTSSTGIGNHCCWFADTVKNRRHYDACFLDKMLISLFYLAFDYAAVLHSIFDVFQCDLRHPQVISVTGDRRLMEVLIDMRPITPAVLLIKACCVIDGSRWLRTPMMRQGVGNQPCHNVQVIDQSTGWCQHFP</sequence>
<gene>
    <name evidence="1" type="ORF">HD556DRAFT_1306360</name>
</gene>
<comment type="caution">
    <text evidence="1">The sequence shown here is derived from an EMBL/GenBank/DDBJ whole genome shotgun (WGS) entry which is preliminary data.</text>
</comment>